<dbReference type="Gene3D" id="3.40.930.10">
    <property type="entry name" value="Mannitol-specific EII, Chain A"/>
    <property type="match status" value="1"/>
</dbReference>
<dbReference type="Pfam" id="PF07565">
    <property type="entry name" value="Band_3_cyto"/>
    <property type="match status" value="1"/>
</dbReference>
<evidence type="ECO:0000313" key="2">
    <source>
        <dbReference type="EMBL" id="KAL3320202.1"/>
    </source>
</evidence>
<sequence length="284" mass="32835">MAEDDAKIRFSQVYVHVNENSLPSMFVQLNELRVDKEETRGHYWLQKARWVKFEENYDEVSKRFSDAHVSPLNFQDIADFQSLMQEHLIIVDCDEAITTTFEAMQKLVNSLYENGQIVDESHASFMFNLFMARRHHPEVKTQSKLDNQMFDDESKGNQVCFFKCLLDVKGFTMETAGESIAMEKVYGCRKIRFMPYRAYKSDSELFNVDLAGTFNTYAESCCVLTGKLNTLIKPMVALIRLDRPILEAGLVEVNIPVRFLFVCLGPTDNSEFGRCFAVMMKNRV</sequence>
<dbReference type="InterPro" id="IPR003020">
    <property type="entry name" value="HCO3_transpt_euk"/>
</dbReference>
<evidence type="ECO:0000259" key="1">
    <source>
        <dbReference type="Pfam" id="PF07565"/>
    </source>
</evidence>
<keyword evidence="3" id="KW-1185">Reference proteome</keyword>
<accession>A0ABD2QLF5</accession>
<protein>
    <submittedName>
        <fullName evidence="2">Anion exchange protein 3</fullName>
    </submittedName>
</protein>
<organism evidence="2 3">
    <name type="scientific">Cichlidogyrus casuarinus</name>
    <dbReference type="NCBI Taxonomy" id="1844966"/>
    <lineage>
        <taxon>Eukaryota</taxon>
        <taxon>Metazoa</taxon>
        <taxon>Spiralia</taxon>
        <taxon>Lophotrochozoa</taxon>
        <taxon>Platyhelminthes</taxon>
        <taxon>Monogenea</taxon>
        <taxon>Monopisthocotylea</taxon>
        <taxon>Dactylogyridea</taxon>
        <taxon>Ancyrocephalidae</taxon>
        <taxon>Cichlidogyrus</taxon>
    </lineage>
</organism>
<gene>
    <name evidence="2" type="primary">SLC4A3</name>
    <name evidence="2" type="ORF">Ciccas_001116</name>
</gene>
<dbReference type="EMBL" id="JBJKFK010000069">
    <property type="protein sequence ID" value="KAL3320202.1"/>
    <property type="molecule type" value="Genomic_DNA"/>
</dbReference>
<feature type="domain" description="Band 3 cytoplasmic" evidence="1">
    <location>
        <begin position="24"/>
        <end position="284"/>
    </location>
</feature>
<dbReference type="SUPFAM" id="SSF55804">
    <property type="entry name" value="Phoshotransferase/anion transport protein"/>
    <property type="match status" value="1"/>
</dbReference>
<reference evidence="2 3" key="1">
    <citation type="submission" date="2024-11" db="EMBL/GenBank/DDBJ databases">
        <title>Adaptive evolution of stress response genes in parasites aligns with host niche diversity.</title>
        <authorList>
            <person name="Hahn C."/>
            <person name="Resl P."/>
        </authorList>
    </citation>
    <scope>NUCLEOTIDE SEQUENCE [LARGE SCALE GENOMIC DNA]</scope>
    <source>
        <strain evidence="2">EGGRZ-B1_66</strain>
        <tissue evidence="2">Body</tissue>
    </source>
</reference>
<dbReference type="PANTHER" id="PTHR11453">
    <property type="entry name" value="ANION EXCHANGE PROTEIN"/>
    <property type="match status" value="1"/>
</dbReference>
<dbReference type="AlphaFoldDB" id="A0ABD2QLF5"/>
<dbReference type="InterPro" id="IPR013769">
    <property type="entry name" value="Band3_cytoplasmic_dom"/>
</dbReference>
<evidence type="ECO:0000313" key="3">
    <source>
        <dbReference type="Proteomes" id="UP001626550"/>
    </source>
</evidence>
<name>A0ABD2QLF5_9PLAT</name>
<dbReference type="InterPro" id="IPR016152">
    <property type="entry name" value="PTrfase/Anion_transptr"/>
</dbReference>
<proteinExistence type="predicted"/>
<dbReference type="PANTHER" id="PTHR11453:SF47">
    <property type="entry name" value="ANION EXCHANGE PROTEIN"/>
    <property type="match status" value="1"/>
</dbReference>
<dbReference type="Proteomes" id="UP001626550">
    <property type="component" value="Unassembled WGS sequence"/>
</dbReference>
<comment type="caution">
    <text evidence="2">The sequence shown here is derived from an EMBL/GenBank/DDBJ whole genome shotgun (WGS) entry which is preliminary data.</text>
</comment>